<evidence type="ECO:0000313" key="4">
    <source>
        <dbReference type="EMBL" id="GGF08504.1"/>
    </source>
</evidence>
<dbReference type="GO" id="GO:0005524">
    <property type="term" value="F:ATP binding"/>
    <property type="evidence" value="ECO:0007669"/>
    <property type="project" value="UniProtKB-KW"/>
</dbReference>
<feature type="region of interest" description="Disordered" evidence="3">
    <location>
        <begin position="1"/>
        <end position="25"/>
    </location>
</feature>
<dbReference type="PANTHER" id="PTHR12169">
    <property type="entry name" value="ATPASE N2B"/>
    <property type="match status" value="1"/>
</dbReference>
<dbReference type="AlphaFoldDB" id="A0A8J3E2G8"/>
<dbReference type="InterPro" id="IPR005654">
    <property type="entry name" value="ATPase_AFG1-like"/>
</dbReference>
<reference evidence="4" key="2">
    <citation type="submission" date="2020-09" db="EMBL/GenBank/DDBJ databases">
        <authorList>
            <person name="Sun Q."/>
            <person name="Zhou Y."/>
        </authorList>
    </citation>
    <scope>NUCLEOTIDE SEQUENCE</scope>
    <source>
        <strain evidence="4">CGMCC 1.15725</strain>
    </source>
</reference>
<evidence type="ECO:0000256" key="3">
    <source>
        <dbReference type="SAM" id="MobiDB-lite"/>
    </source>
</evidence>
<name>A0A8J3E2G8_9PROT</name>
<feature type="region of interest" description="Disordered" evidence="3">
    <location>
        <begin position="393"/>
        <end position="416"/>
    </location>
</feature>
<keyword evidence="4" id="KW-0132">Cell division</keyword>
<accession>A0A8J3E2G8</accession>
<dbReference type="GO" id="GO:0051301">
    <property type="term" value="P:cell division"/>
    <property type="evidence" value="ECO:0007669"/>
    <property type="project" value="UniProtKB-KW"/>
</dbReference>
<organism evidence="4 5">
    <name type="scientific">Aliidongia dinghuensis</name>
    <dbReference type="NCBI Taxonomy" id="1867774"/>
    <lineage>
        <taxon>Bacteria</taxon>
        <taxon>Pseudomonadati</taxon>
        <taxon>Pseudomonadota</taxon>
        <taxon>Alphaproteobacteria</taxon>
        <taxon>Rhodospirillales</taxon>
        <taxon>Dongiaceae</taxon>
        <taxon>Aliidongia</taxon>
    </lineage>
</organism>
<sequence>MRLFSDPPPEPIAPTATLETHPGPMPAYRAKRAAGLLKPDPMQELAAEKLQSLHRALLSYRPEPPAAAPTGWRAFLGLNPHRDAPKAPRGLYIYGGVGRGKSMLMDLFFETSAVEARRRVHFHAFMQEVHDRLYALRTSKITDPLAVLASQIARGATLLCFDEFQVTDIADAMILGRLFEALFAAGVVVVATSNREPDDLYKDGLQRERFVPFIAMIKEELDVLELDNGRDYRLMRLVGRPVYYAPLGEATAEALEETFTELTDGTKPTPLVLEVKRHPVRVPRQAMGVAWFDFKDLCGQPLGAGDYLAIAERFESVVIANVPQLGPENRNEAKRFNTLIDALYEAKVHVVISAAAEPAQLYTEGDGAFEFERTVSRLMEMQSIDYISSRRTQSYASPDGRDAAHSELLAGPGVSR</sequence>
<dbReference type="Pfam" id="PF03969">
    <property type="entry name" value="AFG1_ATPase"/>
    <property type="match status" value="1"/>
</dbReference>
<dbReference type="GO" id="GO:0016887">
    <property type="term" value="F:ATP hydrolysis activity"/>
    <property type="evidence" value="ECO:0007669"/>
    <property type="project" value="InterPro"/>
</dbReference>
<keyword evidence="1" id="KW-0547">Nucleotide-binding</keyword>
<dbReference type="InterPro" id="IPR027417">
    <property type="entry name" value="P-loop_NTPase"/>
</dbReference>
<dbReference type="EMBL" id="BMJQ01000003">
    <property type="protein sequence ID" value="GGF08504.1"/>
    <property type="molecule type" value="Genomic_DNA"/>
</dbReference>
<evidence type="ECO:0000256" key="2">
    <source>
        <dbReference type="ARBA" id="ARBA00022840"/>
    </source>
</evidence>
<keyword evidence="4" id="KW-0131">Cell cycle</keyword>
<proteinExistence type="predicted"/>
<evidence type="ECO:0000313" key="5">
    <source>
        <dbReference type="Proteomes" id="UP000646365"/>
    </source>
</evidence>
<dbReference type="SUPFAM" id="SSF52540">
    <property type="entry name" value="P-loop containing nucleoside triphosphate hydrolases"/>
    <property type="match status" value="1"/>
</dbReference>
<feature type="compositionally biased region" description="Pro residues" evidence="3">
    <location>
        <begin position="1"/>
        <end position="12"/>
    </location>
</feature>
<dbReference type="Proteomes" id="UP000646365">
    <property type="component" value="Unassembled WGS sequence"/>
</dbReference>
<dbReference type="GO" id="GO:0005737">
    <property type="term" value="C:cytoplasm"/>
    <property type="evidence" value="ECO:0007669"/>
    <property type="project" value="TreeGrafter"/>
</dbReference>
<evidence type="ECO:0000256" key="1">
    <source>
        <dbReference type="ARBA" id="ARBA00022741"/>
    </source>
</evidence>
<comment type="caution">
    <text evidence="4">The sequence shown here is derived from an EMBL/GenBank/DDBJ whole genome shotgun (WGS) entry which is preliminary data.</text>
</comment>
<dbReference type="Gene3D" id="3.40.50.300">
    <property type="entry name" value="P-loop containing nucleotide triphosphate hydrolases"/>
    <property type="match status" value="1"/>
</dbReference>
<dbReference type="PANTHER" id="PTHR12169:SF6">
    <property type="entry name" value="AFG1-LIKE ATPASE"/>
    <property type="match status" value="1"/>
</dbReference>
<protein>
    <submittedName>
        <fullName evidence="4">Cell division protein ZapE</fullName>
    </submittedName>
</protein>
<keyword evidence="2" id="KW-0067">ATP-binding</keyword>
<reference evidence="4" key="1">
    <citation type="journal article" date="2014" name="Int. J. Syst. Evol. Microbiol.">
        <title>Complete genome sequence of Corynebacterium casei LMG S-19264T (=DSM 44701T), isolated from a smear-ripened cheese.</title>
        <authorList>
            <consortium name="US DOE Joint Genome Institute (JGI-PGF)"/>
            <person name="Walter F."/>
            <person name="Albersmeier A."/>
            <person name="Kalinowski J."/>
            <person name="Ruckert C."/>
        </authorList>
    </citation>
    <scope>NUCLEOTIDE SEQUENCE</scope>
    <source>
        <strain evidence="4">CGMCC 1.15725</strain>
    </source>
</reference>
<gene>
    <name evidence="4" type="ORF">GCM10011611_12440</name>
</gene>
<keyword evidence="5" id="KW-1185">Reference proteome</keyword>
<dbReference type="NCBIfam" id="NF040713">
    <property type="entry name" value="ZapE"/>
    <property type="match status" value="1"/>
</dbReference>